<feature type="transmembrane region" description="Helical" evidence="8">
    <location>
        <begin position="455"/>
        <end position="471"/>
    </location>
</feature>
<dbReference type="EMBL" id="MN079107">
    <property type="protein sequence ID" value="QEA05662.1"/>
    <property type="molecule type" value="Genomic_DNA"/>
</dbReference>
<dbReference type="PIRSF" id="PIRSF002869">
    <property type="entry name" value="MviN"/>
    <property type="match status" value="1"/>
</dbReference>
<evidence type="ECO:0000256" key="1">
    <source>
        <dbReference type="ARBA" id="ARBA00004651"/>
    </source>
</evidence>
<protein>
    <submittedName>
        <fullName evidence="9">Putative lipid II flippase MurJ</fullName>
    </submittedName>
</protein>
<evidence type="ECO:0000256" key="3">
    <source>
        <dbReference type="ARBA" id="ARBA00022692"/>
    </source>
</evidence>
<dbReference type="AlphaFoldDB" id="A0A5B8RDY5"/>
<name>A0A5B8RDY5_9ZZZZ</name>
<dbReference type="CDD" id="cd13123">
    <property type="entry name" value="MATE_MurJ_like"/>
    <property type="match status" value="1"/>
</dbReference>
<feature type="transmembrane region" description="Helical" evidence="8">
    <location>
        <begin position="29"/>
        <end position="48"/>
    </location>
</feature>
<evidence type="ECO:0000256" key="7">
    <source>
        <dbReference type="ARBA" id="ARBA00023136"/>
    </source>
</evidence>
<comment type="subcellular location">
    <subcellularLocation>
        <location evidence="1">Cell membrane</location>
        <topology evidence="1">Multi-pass membrane protein</topology>
    </subcellularLocation>
</comment>
<dbReference type="GO" id="GO:0015648">
    <property type="term" value="F:lipid-linked peptidoglycan transporter activity"/>
    <property type="evidence" value="ECO:0007669"/>
    <property type="project" value="TreeGrafter"/>
</dbReference>
<evidence type="ECO:0000256" key="6">
    <source>
        <dbReference type="ARBA" id="ARBA00022989"/>
    </source>
</evidence>
<evidence type="ECO:0000313" key="9">
    <source>
        <dbReference type="EMBL" id="QEA05662.1"/>
    </source>
</evidence>
<dbReference type="PRINTS" id="PR01806">
    <property type="entry name" value="VIRFACTRMVIN"/>
</dbReference>
<keyword evidence="2" id="KW-1003">Cell membrane</keyword>
<feature type="transmembrane region" description="Helical" evidence="8">
    <location>
        <begin position="316"/>
        <end position="337"/>
    </location>
</feature>
<accession>A0A5B8RDY5</accession>
<organism evidence="9">
    <name type="scientific">uncultured organism</name>
    <dbReference type="NCBI Taxonomy" id="155900"/>
    <lineage>
        <taxon>unclassified sequences</taxon>
        <taxon>environmental samples</taxon>
    </lineage>
</organism>
<feature type="transmembrane region" description="Helical" evidence="8">
    <location>
        <begin position="164"/>
        <end position="185"/>
    </location>
</feature>
<dbReference type="GO" id="GO:0005886">
    <property type="term" value="C:plasma membrane"/>
    <property type="evidence" value="ECO:0007669"/>
    <property type="project" value="UniProtKB-SubCell"/>
</dbReference>
<dbReference type="Pfam" id="PF03023">
    <property type="entry name" value="MurJ"/>
    <property type="match status" value="1"/>
</dbReference>
<feature type="transmembrane region" description="Helical" evidence="8">
    <location>
        <begin position="191"/>
        <end position="212"/>
    </location>
</feature>
<gene>
    <name evidence="9" type="primary">murJ</name>
    <name evidence="9" type="ORF">KBTEX_01985</name>
</gene>
<feature type="transmembrane region" description="Helical" evidence="8">
    <location>
        <begin position="250"/>
        <end position="271"/>
    </location>
</feature>
<evidence type="ECO:0000256" key="5">
    <source>
        <dbReference type="ARBA" id="ARBA00022984"/>
    </source>
</evidence>
<feature type="transmembrane region" description="Helical" evidence="8">
    <location>
        <begin position="389"/>
        <end position="409"/>
    </location>
</feature>
<dbReference type="GO" id="GO:0034204">
    <property type="term" value="P:lipid translocation"/>
    <property type="evidence" value="ECO:0007669"/>
    <property type="project" value="TreeGrafter"/>
</dbReference>
<dbReference type="InterPro" id="IPR051050">
    <property type="entry name" value="Lipid_II_flippase_MurJ/MviN"/>
</dbReference>
<feature type="transmembrane region" description="Helical" evidence="8">
    <location>
        <begin position="94"/>
        <end position="117"/>
    </location>
</feature>
<keyword evidence="3 8" id="KW-0812">Transmembrane</keyword>
<feature type="transmembrane region" description="Helical" evidence="8">
    <location>
        <begin position="483"/>
        <end position="507"/>
    </location>
</feature>
<evidence type="ECO:0000256" key="2">
    <source>
        <dbReference type="ARBA" id="ARBA00022475"/>
    </source>
</evidence>
<dbReference type="InterPro" id="IPR004268">
    <property type="entry name" value="MurJ"/>
</dbReference>
<evidence type="ECO:0000256" key="4">
    <source>
        <dbReference type="ARBA" id="ARBA00022960"/>
    </source>
</evidence>
<evidence type="ECO:0000256" key="8">
    <source>
        <dbReference type="SAM" id="Phobius"/>
    </source>
</evidence>
<keyword evidence="6 8" id="KW-1133">Transmembrane helix</keyword>
<feature type="transmembrane region" description="Helical" evidence="8">
    <location>
        <begin position="277"/>
        <end position="295"/>
    </location>
</feature>
<keyword evidence="5" id="KW-0573">Peptidoglycan synthesis</keyword>
<sequence length="527" mass="55704">MKVAGLFRALLTFSSWTLLSRVLGLVRDIVLGVVFGPSAGMDAFLVAFKIPNFMRRLFAEGAFSQAFVPVLSEYHTQSTPQEVRALVRRASGSLAVVLLAVTLVGMAASPWLVRVFAPGFAGDPERLAAAAGMLRVTFPYLMLISLTACAGAVLNSLGSFGPPAFAPVLLNVCLIGAALILGDVLDPGVAVLAWAVALAGALQLALQLPFLARQGLLVMPRPDFRDPGVRRVLRLMGPTLFGTSVQQINLLVDTVLASFLMTGSISWLYWSDRLVEFPLGIFGVALGTVILPRLSRDHTGAGPEAFNATLDWALRLTLVLIVPATVGLMALAAPMLATLFQYGAFGARDVQAASFSLLTYGVGLFPFVLVKVLLPGYFARQDTRTPVRYAVVAMVVNAVFSIAAVALLYGSGVAHAGLALGTALAAGVNAGLLVRGLRRRGVYRPQAGWPRLRRQVGLAVLVMLAVLYWPARQLDAWIAAGPGLRVAALAGCIVVAAVAYFAVLLALGLRPAMLREPPSSEVRTPAG</sequence>
<feature type="transmembrane region" description="Helical" evidence="8">
    <location>
        <begin position="137"/>
        <end position="157"/>
    </location>
</feature>
<dbReference type="NCBIfam" id="TIGR01695">
    <property type="entry name" value="murJ_mviN"/>
    <property type="match status" value="1"/>
</dbReference>
<feature type="transmembrane region" description="Helical" evidence="8">
    <location>
        <begin position="357"/>
        <end position="377"/>
    </location>
</feature>
<dbReference type="PANTHER" id="PTHR47019:SF1">
    <property type="entry name" value="LIPID II FLIPPASE MURJ"/>
    <property type="match status" value="1"/>
</dbReference>
<dbReference type="PANTHER" id="PTHR47019">
    <property type="entry name" value="LIPID II FLIPPASE MURJ"/>
    <property type="match status" value="1"/>
</dbReference>
<feature type="transmembrane region" description="Helical" evidence="8">
    <location>
        <begin position="415"/>
        <end position="434"/>
    </location>
</feature>
<keyword evidence="7 8" id="KW-0472">Membrane</keyword>
<proteinExistence type="inferred from homology"/>
<keyword evidence="4" id="KW-0133">Cell shape</keyword>
<dbReference type="HAMAP" id="MF_02078">
    <property type="entry name" value="MurJ_MviN"/>
    <property type="match status" value="1"/>
</dbReference>
<reference evidence="9" key="1">
    <citation type="submission" date="2019-06" db="EMBL/GenBank/DDBJ databases">
        <authorList>
            <person name="Murdoch R.W."/>
            <person name="Fathepure B."/>
        </authorList>
    </citation>
    <scope>NUCLEOTIDE SEQUENCE</scope>
</reference>